<feature type="transmembrane region" description="Helical" evidence="1">
    <location>
        <begin position="91"/>
        <end position="110"/>
    </location>
</feature>
<proteinExistence type="predicted"/>
<dbReference type="EMBL" id="JBAWKY010000001">
    <property type="protein sequence ID" value="MEI4461993.1"/>
    <property type="molecule type" value="Genomic_DNA"/>
</dbReference>
<dbReference type="Proteomes" id="UP000072605">
    <property type="component" value="Unassembled WGS sequence"/>
</dbReference>
<dbReference type="AlphaFoldDB" id="A0AAW3MFS8"/>
<evidence type="ECO:0000313" key="2">
    <source>
        <dbReference type="EMBL" id="KTR28099.1"/>
    </source>
</evidence>
<reference evidence="3 5" key="2">
    <citation type="submission" date="2023-12" db="EMBL/GenBank/DDBJ databases">
        <authorList>
            <person name="Easwaran N."/>
            <person name="Lazarus H.P.S."/>
        </authorList>
    </citation>
    <scope>NUCLEOTIDE SEQUENCE [LARGE SCALE GENOMIC DNA]</scope>
    <source>
        <strain evidence="3 5">VIT-2023</strain>
    </source>
</reference>
<gene>
    <name evidence="2" type="ORF">RSA11_02385</name>
    <name evidence="3" type="ORF">SZL87_06060</name>
</gene>
<dbReference type="RefSeq" id="WP_050678127.1">
    <property type="nucleotide sequence ID" value="NZ_JAVMJT010000002.1"/>
</dbReference>
<accession>A0AAW3MFS8</accession>
<name>A0AAW3MFS8_9BACL</name>
<feature type="transmembrane region" description="Helical" evidence="1">
    <location>
        <begin position="20"/>
        <end position="39"/>
    </location>
</feature>
<evidence type="ECO:0000256" key="1">
    <source>
        <dbReference type="SAM" id="Phobius"/>
    </source>
</evidence>
<dbReference type="GeneID" id="90837922"/>
<keyword evidence="1" id="KW-1133">Transmembrane helix</keyword>
<evidence type="ECO:0000313" key="3">
    <source>
        <dbReference type="EMBL" id="MEI4461993.1"/>
    </source>
</evidence>
<protein>
    <submittedName>
        <fullName evidence="2">Uncharacterized protein</fullName>
    </submittedName>
</protein>
<dbReference type="Proteomes" id="UP001387110">
    <property type="component" value="Unassembled WGS sequence"/>
</dbReference>
<evidence type="ECO:0000313" key="4">
    <source>
        <dbReference type="Proteomes" id="UP000072605"/>
    </source>
</evidence>
<evidence type="ECO:0000313" key="5">
    <source>
        <dbReference type="Proteomes" id="UP001387110"/>
    </source>
</evidence>
<keyword evidence="1" id="KW-0472">Membrane</keyword>
<comment type="caution">
    <text evidence="2">The sequence shown here is derived from an EMBL/GenBank/DDBJ whole genome shotgun (WGS) entry which is preliminary data.</text>
</comment>
<feature type="transmembrane region" description="Helical" evidence="1">
    <location>
        <begin position="66"/>
        <end position="85"/>
    </location>
</feature>
<sequence>MVLLYFIYESIAFLPIQQYLFSGWMILVALTVSFSLANAHEDVRLNQRLGFELLVPGSGMLLSKKFIPGLAIILFLILIHFTYMFRVIPLPIALISTLSISTLSLLSLLIPARKKADR</sequence>
<keyword evidence="5" id="KW-1185">Reference proteome</keyword>
<organism evidence="2 4">
    <name type="scientific">Exiguobacterium indicum</name>
    <dbReference type="NCBI Taxonomy" id="296995"/>
    <lineage>
        <taxon>Bacteria</taxon>
        <taxon>Bacillati</taxon>
        <taxon>Bacillota</taxon>
        <taxon>Bacilli</taxon>
        <taxon>Bacillales</taxon>
        <taxon>Bacillales Family XII. Incertae Sedis</taxon>
        <taxon>Exiguobacterium</taxon>
    </lineage>
</organism>
<reference evidence="2 4" key="1">
    <citation type="journal article" date="2016" name="Front. Microbiol.">
        <title>Genomic Resource of Rice Seed Associated Bacteria.</title>
        <authorList>
            <person name="Midha S."/>
            <person name="Bansal K."/>
            <person name="Sharma S."/>
            <person name="Kumar N."/>
            <person name="Patil P.P."/>
            <person name="Chaudhry V."/>
            <person name="Patil P.B."/>
        </authorList>
    </citation>
    <scope>NUCLEOTIDE SEQUENCE [LARGE SCALE GENOMIC DNA]</scope>
    <source>
        <strain evidence="2 4">RSA11</strain>
    </source>
</reference>
<keyword evidence="1" id="KW-0812">Transmembrane</keyword>
<dbReference type="EMBL" id="LDQV01000009">
    <property type="protein sequence ID" value="KTR28099.1"/>
    <property type="molecule type" value="Genomic_DNA"/>
</dbReference>